<reference evidence="12" key="1">
    <citation type="submission" date="2025-08" db="UniProtKB">
        <authorList>
            <consortium name="RefSeq"/>
        </authorList>
    </citation>
    <scope>IDENTIFICATION</scope>
    <source>
        <tissue evidence="12">Tentacle</tissue>
    </source>
</reference>
<evidence type="ECO:0000256" key="4">
    <source>
        <dbReference type="ARBA" id="ARBA00022989"/>
    </source>
</evidence>
<dbReference type="Proteomes" id="UP000515163">
    <property type="component" value="Unplaced"/>
</dbReference>
<keyword evidence="4 9" id="KW-1133">Transmembrane helix</keyword>
<evidence type="ECO:0000256" key="9">
    <source>
        <dbReference type="SAM" id="Phobius"/>
    </source>
</evidence>
<keyword evidence="8" id="KW-0807">Transducer</keyword>
<dbReference type="InParanoid" id="A0A6P8GZF3"/>
<dbReference type="SUPFAM" id="SSF81321">
    <property type="entry name" value="Family A G protein-coupled receptor-like"/>
    <property type="match status" value="1"/>
</dbReference>
<accession>A0A6P8GZF3</accession>
<keyword evidence="11" id="KW-1185">Reference proteome</keyword>
<proteinExistence type="predicted"/>
<evidence type="ECO:0000256" key="5">
    <source>
        <dbReference type="ARBA" id="ARBA00023040"/>
    </source>
</evidence>
<dbReference type="PRINTS" id="PR00237">
    <property type="entry name" value="GPCRRHODOPSN"/>
</dbReference>
<dbReference type="PROSITE" id="PS50262">
    <property type="entry name" value="G_PROTEIN_RECEP_F1_2"/>
    <property type="match status" value="1"/>
</dbReference>
<dbReference type="CDD" id="cd14967">
    <property type="entry name" value="7tmA_amine_R-like"/>
    <property type="match status" value="1"/>
</dbReference>
<feature type="transmembrane region" description="Helical" evidence="9">
    <location>
        <begin position="114"/>
        <end position="135"/>
    </location>
</feature>
<evidence type="ECO:0000256" key="3">
    <source>
        <dbReference type="ARBA" id="ARBA00022692"/>
    </source>
</evidence>
<dbReference type="PANTHER" id="PTHR24248">
    <property type="entry name" value="ADRENERGIC RECEPTOR-RELATED G-PROTEIN COUPLED RECEPTOR"/>
    <property type="match status" value="1"/>
</dbReference>
<feature type="domain" description="G-protein coupled receptors family 1 profile" evidence="10">
    <location>
        <begin position="54"/>
        <end position="282"/>
    </location>
</feature>
<feature type="transmembrane region" description="Helical" evidence="9">
    <location>
        <begin position="74"/>
        <end position="94"/>
    </location>
</feature>
<keyword evidence="7" id="KW-0675">Receptor</keyword>
<keyword evidence="5" id="KW-0297">G-protein coupled receptor</keyword>
<evidence type="ECO:0000259" key="10">
    <source>
        <dbReference type="PROSITE" id="PS50262"/>
    </source>
</evidence>
<dbReference type="KEGG" id="aten:116287092"/>
<protein>
    <submittedName>
        <fullName evidence="12">Dopamine receptor 4-like isoform X1</fullName>
    </submittedName>
</protein>
<dbReference type="GeneID" id="116287092"/>
<evidence type="ECO:0000256" key="1">
    <source>
        <dbReference type="ARBA" id="ARBA00004651"/>
    </source>
</evidence>
<evidence type="ECO:0000313" key="11">
    <source>
        <dbReference type="Proteomes" id="UP000515163"/>
    </source>
</evidence>
<evidence type="ECO:0000256" key="6">
    <source>
        <dbReference type="ARBA" id="ARBA00023136"/>
    </source>
</evidence>
<dbReference type="OrthoDB" id="9445642at2759"/>
<feature type="transmembrane region" description="Helical" evidence="9">
    <location>
        <begin position="229"/>
        <end position="253"/>
    </location>
</feature>
<evidence type="ECO:0000256" key="2">
    <source>
        <dbReference type="ARBA" id="ARBA00022475"/>
    </source>
</evidence>
<dbReference type="RefSeq" id="XP_031549559.1">
    <property type="nucleotide sequence ID" value="XM_031693699.1"/>
</dbReference>
<name>A0A6P8GZF3_ACTTE</name>
<evidence type="ECO:0000256" key="7">
    <source>
        <dbReference type="ARBA" id="ARBA00023170"/>
    </source>
</evidence>
<keyword evidence="6 9" id="KW-0472">Membrane</keyword>
<evidence type="ECO:0000313" key="12">
    <source>
        <dbReference type="RefSeq" id="XP_031549559.1"/>
    </source>
</evidence>
<comment type="subcellular location">
    <subcellularLocation>
        <location evidence="1">Cell membrane</location>
        <topology evidence="1">Multi-pass membrane protein</topology>
    </subcellularLocation>
</comment>
<keyword evidence="3 9" id="KW-0812">Transmembrane</keyword>
<feature type="transmembrane region" description="Helical" evidence="9">
    <location>
        <begin position="184"/>
        <end position="208"/>
    </location>
</feature>
<sequence length="385" mass="44045">MAGDSSEDIEAQSILTMSCVNSSSCSSCPPVVVDSKMVLSLLGLSVISVFTIFGNTLVCMAFATNKRLRILTNFYVASLAISDVLVAVVNIPLWTYWRAINFCNFRGNPLYETYVIFDILCGTASIWNMAAISIDRLLAVVHPTVYRARLNKKPKLAAYIIIYVWTFSTAMALLRFTWKKWNYALFLVVLSFFIPLFIILFSYGKIYSVVRYRAKWTGSVLIELRLARTLAIVIGAFVLCWGPFFMFNIVAYYCRRNCKYGNATEIIKWFQYTSSCINPIIYTIRNKEFRYTFHKLIFRCDYRNGSYRINSLRPRRTICCGCCSIPDFEIYETRSRCGTFTEDHDSQITMATLNGNGHLRTLSFTNSAMQRSHEETDGLPRASSL</sequence>
<gene>
    <name evidence="12" type="primary">LOC116287092</name>
</gene>
<dbReference type="GO" id="GO:0005886">
    <property type="term" value="C:plasma membrane"/>
    <property type="evidence" value="ECO:0007669"/>
    <property type="project" value="UniProtKB-SubCell"/>
</dbReference>
<dbReference type="Pfam" id="PF00001">
    <property type="entry name" value="7tm_1"/>
    <property type="match status" value="1"/>
</dbReference>
<dbReference type="InterPro" id="IPR017452">
    <property type="entry name" value="GPCR_Rhodpsn_7TM"/>
</dbReference>
<dbReference type="SMART" id="SM01381">
    <property type="entry name" value="7TM_GPCR_Srsx"/>
    <property type="match status" value="1"/>
</dbReference>
<keyword evidence="2" id="KW-1003">Cell membrane</keyword>
<dbReference type="Gene3D" id="1.20.1070.10">
    <property type="entry name" value="Rhodopsin 7-helix transmembrane proteins"/>
    <property type="match status" value="1"/>
</dbReference>
<feature type="transmembrane region" description="Helical" evidence="9">
    <location>
        <begin position="156"/>
        <end position="178"/>
    </location>
</feature>
<dbReference type="InterPro" id="IPR000276">
    <property type="entry name" value="GPCR_Rhodpsn"/>
</dbReference>
<organism evidence="11 12">
    <name type="scientific">Actinia tenebrosa</name>
    <name type="common">Australian red waratah sea anemone</name>
    <dbReference type="NCBI Taxonomy" id="6105"/>
    <lineage>
        <taxon>Eukaryota</taxon>
        <taxon>Metazoa</taxon>
        <taxon>Cnidaria</taxon>
        <taxon>Anthozoa</taxon>
        <taxon>Hexacorallia</taxon>
        <taxon>Actiniaria</taxon>
        <taxon>Actiniidae</taxon>
        <taxon>Actinia</taxon>
    </lineage>
</organism>
<dbReference type="GO" id="GO:0004930">
    <property type="term" value="F:G protein-coupled receptor activity"/>
    <property type="evidence" value="ECO:0007669"/>
    <property type="project" value="UniProtKB-KW"/>
</dbReference>
<feature type="transmembrane region" description="Helical" evidence="9">
    <location>
        <begin position="39"/>
        <end position="62"/>
    </location>
</feature>
<evidence type="ECO:0000256" key="8">
    <source>
        <dbReference type="ARBA" id="ARBA00023224"/>
    </source>
</evidence>
<dbReference type="AlphaFoldDB" id="A0A6P8GZF3"/>